<keyword evidence="2" id="KW-0472">Membrane</keyword>
<evidence type="ECO:0000313" key="4">
    <source>
        <dbReference type="Proteomes" id="UP000054270"/>
    </source>
</evidence>
<keyword evidence="2" id="KW-1133">Transmembrane helix</keyword>
<evidence type="ECO:0000256" key="1">
    <source>
        <dbReference type="SAM" id="MobiDB-lite"/>
    </source>
</evidence>
<feature type="compositionally biased region" description="Pro residues" evidence="1">
    <location>
        <begin position="188"/>
        <end position="198"/>
    </location>
</feature>
<feature type="transmembrane region" description="Helical" evidence="2">
    <location>
        <begin position="118"/>
        <end position="142"/>
    </location>
</feature>
<feature type="compositionally biased region" description="Low complexity" evidence="1">
    <location>
        <begin position="216"/>
        <end position="246"/>
    </location>
</feature>
<dbReference type="AlphaFoldDB" id="A0A0D2MCS1"/>
<dbReference type="Proteomes" id="UP000054270">
    <property type="component" value="Unassembled WGS sequence"/>
</dbReference>
<dbReference type="OrthoDB" id="2927416at2759"/>
<gene>
    <name evidence="3" type="ORF">HYPSUDRAFT_77865</name>
</gene>
<feature type="region of interest" description="Disordered" evidence="1">
    <location>
        <begin position="180"/>
        <end position="294"/>
    </location>
</feature>
<name>A0A0D2MCS1_HYPSF</name>
<evidence type="ECO:0000313" key="3">
    <source>
        <dbReference type="EMBL" id="KJA21273.1"/>
    </source>
</evidence>
<proteinExistence type="predicted"/>
<sequence>MLRPPPLQLKLDNRLPHPVRSTPAPRTGASFVAQLYKANWKNFVVADVCVRQSHRLTPADHPQYTAISDAIVDDDEAADSLAQVSIALAVMYLAALLTELFGVVAVSVQRLALVRAYLYLAVLSTATVCAAAVLRGVAYFVYAEELVYECISLAGDGRVADRSTFVPPSLLPISADADLVPTHSARTPGPPAPRPCTSPPRANHGCTPPSPPSPPSSCSASSPRSPRSSSSPPTRARPQAQRTPRACCARRALRTPPIATVGGRTPLFLERSHPWGGGGGGSRPAEHARRPPRPRYEAPLPFSARAGQLGEHAARAPPAAARAQPRARGAAVGAWASTIARAAVVSAGVAGVCGVRGAGGGCGRGVVGYLGR</sequence>
<protein>
    <submittedName>
        <fullName evidence="3">Uncharacterized protein</fullName>
    </submittedName>
</protein>
<evidence type="ECO:0000256" key="2">
    <source>
        <dbReference type="SAM" id="Phobius"/>
    </source>
</evidence>
<reference evidence="4" key="1">
    <citation type="submission" date="2014-04" db="EMBL/GenBank/DDBJ databases">
        <title>Evolutionary Origins and Diversification of the Mycorrhizal Mutualists.</title>
        <authorList>
            <consortium name="DOE Joint Genome Institute"/>
            <consortium name="Mycorrhizal Genomics Consortium"/>
            <person name="Kohler A."/>
            <person name="Kuo A."/>
            <person name="Nagy L.G."/>
            <person name="Floudas D."/>
            <person name="Copeland A."/>
            <person name="Barry K.W."/>
            <person name="Cichocki N."/>
            <person name="Veneault-Fourrey C."/>
            <person name="LaButti K."/>
            <person name="Lindquist E.A."/>
            <person name="Lipzen A."/>
            <person name="Lundell T."/>
            <person name="Morin E."/>
            <person name="Murat C."/>
            <person name="Riley R."/>
            <person name="Ohm R."/>
            <person name="Sun H."/>
            <person name="Tunlid A."/>
            <person name="Henrissat B."/>
            <person name="Grigoriev I.V."/>
            <person name="Hibbett D.S."/>
            <person name="Martin F."/>
        </authorList>
    </citation>
    <scope>NUCLEOTIDE SEQUENCE [LARGE SCALE GENOMIC DNA]</scope>
    <source>
        <strain evidence="4">FD-334 SS-4</strain>
    </source>
</reference>
<keyword evidence="2" id="KW-0812">Transmembrane</keyword>
<dbReference type="EMBL" id="KN817559">
    <property type="protein sequence ID" value="KJA21273.1"/>
    <property type="molecule type" value="Genomic_DNA"/>
</dbReference>
<organism evidence="3 4">
    <name type="scientific">Hypholoma sublateritium (strain FD-334 SS-4)</name>
    <dbReference type="NCBI Taxonomy" id="945553"/>
    <lineage>
        <taxon>Eukaryota</taxon>
        <taxon>Fungi</taxon>
        <taxon>Dikarya</taxon>
        <taxon>Basidiomycota</taxon>
        <taxon>Agaricomycotina</taxon>
        <taxon>Agaricomycetes</taxon>
        <taxon>Agaricomycetidae</taxon>
        <taxon>Agaricales</taxon>
        <taxon>Agaricineae</taxon>
        <taxon>Strophariaceae</taxon>
        <taxon>Hypholoma</taxon>
    </lineage>
</organism>
<keyword evidence="4" id="KW-1185">Reference proteome</keyword>
<feature type="transmembrane region" description="Helical" evidence="2">
    <location>
        <begin position="84"/>
        <end position="106"/>
    </location>
</feature>
<accession>A0A0D2MCS1</accession>